<dbReference type="InterPro" id="IPR051092">
    <property type="entry name" value="FYVE_RhoGEF_PH"/>
</dbReference>
<dbReference type="InterPro" id="IPR001849">
    <property type="entry name" value="PH_domain"/>
</dbReference>
<dbReference type="InterPro" id="IPR035899">
    <property type="entry name" value="DBL_dom_sf"/>
</dbReference>
<dbReference type="CDD" id="cd00160">
    <property type="entry name" value="RhoGEF"/>
    <property type="match status" value="1"/>
</dbReference>
<dbReference type="GO" id="GO:0005085">
    <property type="term" value="F:guanyl-nucleotide exchange factor activity"/>
    <property type="evidence" value="ECO:0007669"/>
    <property type="project" value="InterPro"/>
</dbReference>
<protein>
    <submittedName>
        <fullName evidence="4">Faciogenital dysplasia protein</fullName>
    </submittedName>
</protein>
<organism evidence="4 5">
    <name type="scientific">Anaeramoeba flamelloides</name>
    <dbReference type="NCBI Taxonomy" id="1746091"/>
    <lineage>
        <taxon>Eukaryota</taxon>
        <taxon>Metamonada</taxon>
        <taxon>Anaeramoebidae</taxon>
        <taxon>Anaeramoeba</taxon>
    </lineage>
</organism>
<dbReference type="PROSITE" id="PS50010">
    <property type="entry name" value="DH_2"/>
    <property type="match status" value="1"/>
</dbReference>
<dbReference type="SUPFAM" id="SSF48065">
    <property type="entry name" value="DBL homology domain (DH-domain)"/>
    <property type="match status" value="1"/>
</dbReference>
<dbReference type="Gene3D" id="2.30.29.30">
    <property type="entry name" value="Pleckstrin-homology domain (PH domain)/Phosphotyrosine-binding domain (PTB)"/>
    <property type="match status" value="2"/>
</dbReference>
<evidence type="ECO:0000259" key="3">
    <source>
        <dbReference type="PROSITE" id="PS50010"/>
    </source>
</evidence>
<dbReference type="SMART" id="SM00325">
    <property type="entry name" value="RhoGEF"/>
    <property type="match status" value="1"/>
</dbReference>
<feature type="compositionally biased region" description="Low complexity" evidence="1">
    <location>
        <begin position="279"/>
        <end position="294"/>
    </location>
</feature>
<dbReference type="InterPro" id="IPR011993">
    <property type="entry name" value="PH-like_dom_sf"/>
</dbReference>
<dbReference type="Pfam" id="PF00621">
    <property type="entry name" value="RhoGEF"/>
    <property type="match status" value="1"/>
</dbReference>
<gene>
    <name evidence="4" type="ORF">M0812_00838</name>
</gene>
<feature type="region of interest" description="Disordered" evidence="1">
    <location>
        <begin position="61"/>
        <end position="294"/>
    </location>
</feature>
<dbReference type="SMART" id="SM00233">
    <property type="entry name" value="PH"/>
    <property type="match status" value="2"/>
</dbReference>
<dbReference type="SUPFAM" id="SSF50729">
    <property type="entry name" value="PH domain-like"/>
    <property type="match status" value="2"/>
</dbReference>
<feature type="compositionally biased region" description="Polar residues" evidence="1">
    <location>
        <begin position="380"/>
        <end position="400"/>
    </location>
</feature>
<feature type="compositionally biased region" description="Basic and acidic residues" evidence="1">
    <location>
        <begin position="332"/>
        <end position="349"/>
    </location>
</feature>
<comment type="caution">
    <text evidence="4">The sequence shown here is derived from an EMBL/GenBank/DDBJ whole genome shotgun (WGS) entry which is preliminary data.</text>
</comment>
<dbReference type="Pfam" id="PF00169">
    <property type="entry name" value="PH"/>
    <property type="match status" value="1"/>
</dbReference>
<evidence type="ECO:0000313" key="4">
    <source>
        <dbReference type="EMBL" id="KAJ3448359.1"/>
    </source>
</evidence>
<evidence type="ECO:0000259" key="2">
    <source>
        <dbReference type="PROSITE" id="PS50003"/>
    </source>
</evidence>
<feature type="compositionally biased region" description="Low complexity" evidence="1">
    <location>
        <begin position="249"/>
        <end position="268"/>
    </location>
</feature>
<dbReference type="EMBL" id="JANTQA010000015">
    <property type="protein sequence ID" value="KAJ3448359.1"/>
    <property type="molecule type" value="Genomic_DNA"/>
</dbReference>
<feature type="compositionally biased region" description="Low complexity" evidence="1">
    <location>
        <begin position="90"/>
        <end position="112"/>
    </location>
</feature>
<feature type="compositionally biased region" description="Low complexity" evidence="1">
    <location>
        <begin position="124"/>
        <end position="140"/>
    </location>
</feature>
<feature type="compositionally biased region" description="Low complexity" evidence="1">
    <location>
        <begin position="401"/>
        <end position="414"/>
    </location>
</feature>
<feature type="compositionally biased region" description="Low complexity" evidence="1">
    <location>
        <begin position="183"/>
        <end position="200"/>
    </location>
</feature>
<feature type="region of interest" description="Disordered" evidence="1">
    <location>
        <begin position="328"/>
        <end position="462"/>
    </location>
</feature>
<feature type="compositionally biased region" description="Low complexity" evidence="1">
    <location>
        <begin position="152"/>
        <end position="171"/>
    </location>
</feature>
<dbReference type="PANTHER" id="PTHR12673">
    <property type="entry name" value="FACIOGENITAL DYSPLASIA PROTEIN"/>
    <property type="match status" value="1"/>
</dbReference>
<dbReference type="PANTHER" id="PTHR12673:SF254">
    <property type="entry name" value="RHOGEF DOMAIN-CONTAINING PROTEIN GXCH"/>
    <property type="match status" value="1"/>
</dbReference>
<dbReference type="Proteomes" id="UP001146793">
    <property type="component" value="Unassembled WGS sequence"/>
</dbReference>
<dbReference type="GO" id="GO:0005737">
    <property type="term" value="C:cytoplasm"/>
    <property type="evidence" value="ECO:0007669"/>
    <property type="project" value="TreeGrafter"/>
</dbReference>
<feature type="domain" description="PH" evidence="2">
    <location>
        <begin position="1058"/>
        <end position="1156"/>
    </location>
</feature>
<feature type="compositionally biased region" description="Low complexity" evidence="1">
    <location>
        <begin position="61"/>
        <end position="78"/>
    </location>
</feature>
<name>A0AAV8A7Y9_9EUKA</name>
<feature type="domain" description="DH" evidence="3">
    <location>
        <begin position="840"/>
        <end position="1026"/>
    </location>
</feature>
<feature type="compositionally biased region" description="Low complexity" evidence="1">
    <location>
        <begin position="350"/>
        <end position="360"/>
    </location>
</feature>
<feature type="compositionally biased region" description="Low complexity" evidence="1">
    <location>
        <begin position="216"/>
        <end position="237"/>
    </location>
</feature>
<proteinExistence type="predicted"/>
<evidence type="ECO:0000313" key="5">
    <source>
        <dbReference type="Proteomes" id="UP001146793"/>
    </source>
</evidence>
<dbReference type="Gene3D" id="1.20.900.10">
    <property type="entry name" value="Dbl homology (DH) domain"/>
    <property type="match status" value="1"/>
</dbReference>
<dbReference type="AlphaFoldDB" id="A0AAV8A7Y9"/>
<sequence length="1167" mass="135942">MTQKEQLDPEEFLKNLLNESEKTNTSFIDNLKSEKNIFATRVVSNTGTKKYDYLYTNSTNKKTTATTNKNNNSSTQTSPWRKGSFERTKSNTTTSNKPKTTKTNNNLTQTSSWRKGSFERPKKTTTTTNNNNNSSTQTSSWRKGSFERTRPNTTSNKPINNSNNNSTQTSSLRKGSYERTRPNTTATINNSNNNSTQTSSLHKGSYERTKSNTTASNKPKTTTNTVNNSNNNLTKTSSWRKGSYERTKTTPTTTTTNKNNNNSTQTSPWRKGSYERTKSNTTTINNSNNNLTQTSSLRKGSYEITKPKTTNNKPNTTTTATTTIKKVGTWNRQERKQDKKYTRLNEKKTNTTTTKPTLSKTTEKTTEPKGSNWGTPPIKRNNSNKQIGSFNSLSSPQRFISSNSSTNTTNNNRNDNTDSKNTRFQSSKIDNQQNNNSDKTQFAQDNNNNKNNHQKGSNQNQTTYLLADPEKIYRTIEIFLEEQNKFTEYYLEPLKKSELITDNQFIPLFSKTFQYMNNQNTILGKLKNVIESINNSKNENKNANQQNIYNTALYCKIFECFSALRLTLFEFSVQSFEENVQKIHGLMKNNSKIKELFDEASKQLSVDGFNYYYTRPLDLALKYVEYFEELKQFFKKVHSSLYLTKVTRILQGFLNLSKIIGPKMVTYENIFELEFLTNRLSKDRQFNLNESNRNLILVDEVDSQNKKRTYKIFLFTDIILFTLITKKNQLLPQQLMFLKNVTVKDENDNKKLNKINAISIFLLNDETRYCFLFQSPERKSEFFHMLTKYENLSKVTIETVSSIRHTVMLTKTHSKSLKNNIDEKENKSSIPFAEETKLKKRKQVIIELVKTEEDYVNDLRTIIKHYLDPITNQKIVKEKDIPLIFSHTKMIETVNSMILDNLNKAYPQDEDEIANMNVGKIFIQIAEFLKVYTQYCSNHENAVNTVVKYSSNSSFQQLIENNKLNIPQVRNLELLDFLIKPIQRICKYPLLFRELLRSTSKNFPDYKDLKSAFLKISKVADYVNEKKRNAEEQMKVVKIHDKISGIDKKFELVKPHRRFIMEALLKKRSNRRIQQRQFWLFNDILLYAKPSFGKGKFQYKGNINLNGALLRNFDDKKKKEFKFQIVPYGSKKDYKIYCQNEEEKKIWYEKIDQIIQEFQKNNNDQNN</sequence>
<evidence type="ECO:0000256" key="1">
    <source>
        <dbReference type="SAM" id="MobiDB-lite"/>
    </source>
</evidence>
<feature type="compositionally biased region" description="Polar residues" evidence="1">
    <location>
        <begin position="424"/>
        <end position="443"/>
    </location>
</feature>
<accession>A0AAV8A7Y9</accession>
<dbReference type="PROSITE" id="PS50003">
    <property type="entry name" value="PH_DOMAIN"/>
    <property type="match status" value="1"/>
</dbReference>
<dbReference type="InterPro" id="IPR000219">
    <property type="entry name" value="DH_dom"/>
</dbReference>
<reference evidence="4" key="1">
    <citation type="submission" date="2022-08" db="EMBL/GenBank/DDBJ databases">
        <title>Novel sulphate-reducing endosymbionts in the free-living metamonad Anaeramoeba.</title>
        <authorList>
            <person name="Jerlstrom-Hultqvist J."/>
            <person name="Cepicka I."/>
            <person name="Gallot-Lavallee L."/>
            <person name="Salas-Leiva D."/>
            <person name="Curtis B.A."/>
            <person name="Zahonova K."/>
            <person name="Pipaliya S."/>
            <person name="Dacks J."/>
            <person name="Roger A.J."/>
        </authorList>
    </citation>
    <scope>NUCLEOTIDE SEQUENCE</scope>
    <source>
        <strain evidence="4">Busselton2</strain>
    </source>
</reference>
<feature type="compositionally biased region" description="Low complexity" evidence="1">
    <location>
        <begin position="444"/>
        <end position="461"/>
    </location>
</feature>